<comment type="caution">
    <text evidence="2">The sequence shown here is derived from an EMBL/GenBank/DDBJ whole genome shotgun (WGS) entry which is preliminary data.</text>
</comment>
<reference evidence="3" key="1">
    <citation type="journal article" date="2019" name="Int. J. Syst. Evol. Microbiol.">
        <title>The Global Catalogue of Microorganisms (GCM) 10K type strain sequencing project: providing services to taxonomists for standard genome sequencing and annotation.</title>
        <authorList>
            <consortium name="The Broad Institute Genomics Platform"/>
            <consortium name="The Broad Institute Genome Sequencing Center for Infectious Disease"/>
            <person name="Wu L."/>
            <person name="Ma J."/>
        </authorList>
    </citation>
    <scope>NUCLEOTIDE SEQUENCE [LARGE SCALE GENOMIC DNA]</scope>
    <source>
        <strain evidence="3">CCUG 50347</strain>
    </source>
</reference>
<feature type="transmembrane region" description="Helical" evidence="1">
    <location>
        <begin position="21"/>
        <end position="45"/>
    </location>
</feature>
<dbReference type="EMBL" id="JBHSIM010000036">
    <property type="protein sequence ID" value="MFC4833951.1"/>
    <property type="molecule type" value="Genomic_DNA"/>
</dbReference>
<accession>A0ABV9RIA5</accession>
<protein>
    <submittedName>
        <fullName evidence="2">Uncharacterized protein</fullName>
    </submittedName>
</protein>
<dbReference type="RefSeq" id="WP_274188060.1">
    <property type="nucleotide sequence ID" value="NZ_BAABHN010000036.1"/>
</dbReference>
<evidence type="ECO:0000256" key="1">
    <source>
        <dbReference type="SAM" id="Phobius"/>
    </source>
</evidence>
<organism evidence="2 3">
    <name type="scientific">Actinomycetospora chibensis</name>
    <dbReference type="NCBI Taxonomy" id="663606"/>
    <lineage>
        <taxon>Bacteria</taxon>
        <taxon>Bacillati</taxon>
        <taxon>Actinomycetota</taxon>
        <taxon>Actinomycetes</taxon>
        <taxon>Pseudonocardiales</taxon>
        <taxon>Pseudonocardiaceae</taxon>
        <taxon>Actinomycetospora</taxon>
    </lineage>
</organism>
<name>A0ABV9RIA5_9PSEU</name>
<evidence type="ECO:0000313" key="3">
    <source>
        <dbReference type="Proteomes" id="UP001595909"/>
    </source>
</evidence>
<keyword evidence="1" id="KW-0472">Membrane</keyword>
<evidence type="ECO:0000313" key="2">
    <source>
        <dbReference type="EMBL" id="MFC4833951.1"/>
    </source>
</evidence>
<sequence>MPYPVLYPAPAARRARRGRGLPIAVIAGLTALVLAGVVTLVVLIFHAAPGAAPGTAGERRVITTHVGDGRAVTVDIDIDTQAQGDTVSAAIWFRPSPQ</sequence>
<dbReference type="Proteomes" id="UP001595909">
    <property type="component" value="Unassembled WGS sequence"/>
</dbReference>
<keyword evidence="3" id="KW-1185">Reference proteome</keyword>
<keyword evidence="1" id="KW-0812">Transmembrane</keyword>
<gene>
    <name evidence="2" type="ORF">ACFPEL_16170</name>
</gene>
<keyword evidence="1" id="KW-1133">Transmembrane helix</keyword>
<proteinExistence type="predicted"/>